<evidence type="ECO:0000313" key="1">
    <source>
        <dbReference type="EMBL" id="PTQ83680.1"/>
    </source>
</evidence>
<evidence type="ECO:0000313" key="2">
    <source>
        <dbReference type="Proteomes" id="UP000244110"/>
    </source>
</evidence>
<name>A0A2T5IIL6_9PROT</name>
<dbReference type="EMBL" id="QAOL01000022">
    <property type="protein sequence ID" value="PTQ83680.1"/>
    <property type="molecule type" value="Genomic_DNA"/>
</dbReference>
<dbReference type="Proteomes" id="UP000244110">
    <property type="component" value="Unassembled WGS sequence"/>
</dbReference>
<protein>
    <submittedName>
        <fullName evidence="1">Uncharacterized protein</fullName>
    </submittedName>
</protein>
<dbReference type="AlphaFoldDB" id="A0A2T5IIL6"/>
<sequence length="78" mass="8996">MQAAAEYSKFIGELVARDHVEKIVFERARQFRDGLLTCSRRIAPEISGKEDVKQIEDILYKEFRLLLEGFAKLPIIEG</sequence>
<proteinExistence type="predicted"/>
<gene>
    <name evidence="1" type="ORF">C8R28_10224</name>
</gene>
<comment type="caution">
    <text evidence="1">The sequence shown here is derived from an EMBL/GenBank/DDBJ whole genome shotgun (WGS) entry which is preliminary data.</text>
</comment>
<dbReference type="RefSeq" id="WP_107786990.1">
    <property type="nucleotide sequence ID" value="NZ_QAOL01000022.1"/>
</dbReference>
<reference evidence="1 2" key="1">
    <citation type="submission" date="2018-04" db="EMBL/GenBank/DDBJ databases">
        <title>Active sludge and wastewater microbial communities from Klosterneuburg, Austria.</title>
        <authorList>
            <person name="Wagner M."/>
        </authorList>
    </citation>
    <scope>NUCLEOTIDE SEQUENCE [LARGE SCALE GENOMIC DNA]</scope>
    <source>
        <strain evidence="1 2">Nm4</strain>
    </source>
</reference>
<organism evidence="1 2">
    <name type="scientific">Nitrosomonas ureae</name>
    <dbReference type="NCBI Taxonomy" id="44577"/>
    <lineage>
        <taxon>Bacteria</taxon>
        <taxon>Pseudomonadati</taxon>
        <taxon>Pseudomonadota</taxon>
        <taxon>Betaproteobacteria</taxon>
        <taxon>Nitrosomonadales</taxon>
        <taxon>Nitrosomonadaceae</taxon>
        <taxon>Nitrosomonas</taxon>
    </lineage>
</organism>
<accession>A0A2T5IIL6</accession>